<reference evidence="13 14" key="1">
    <citation type="submission" date="2021-06" db="EMBL/GenBank/DDBJ databases">
        <title>Description of novel taxa of the family Lachnospiraceae.</title>
        <authorList>
            <person name="Chaplin A.V."/>
            <person name="Sokolova S.R."/>
            <person name="Pikina A.P."/>
            <person name="Korzhanova M."/>
            <person name="Belova V."/>
            <person name="Korostin D."/>
            <person name="Efimov B.A."/>
        </authorList>
    </citation>
    <scope>NUCLEOTIDE SEQUENCE [LARGE SCALE GENOMIC DNA]</scope>
    <source>
        <strain evidence="13 14">ASD4241</strain>
    </source>
</reference>
<evidence type="ECO:0000259" key="12">
    <source>
        <dbReference type="PROSITE" id="PS50110"/>
    </source>
</evidence>
<dbReference type="InterPro" id="IPR011006">
    <property type="entry name" value="CheY-like_superfamily"/>
</dbReference>
<dbReference type="InterPro" id="IPR051552">
    <property type="entry name" value="HptR"/>
</dbReference>
<dbReference type="Pfam" id="PF12833">
    <property type="entry name" value="HTH_18"/>
    <property type="match status" value="1"/>
</dbReference>
<keyword evidence="3" id="KW-0963">Cytoplasm</keyword>
<dbReference type="SMART" id="SM00448">
    <property type="entry name" value="REC"/>
    <property type="match status" value="1"/>
</dbReference>
<evidence type="ECO:0000256" key="7">
    <source>
        <dbReference type="ARBA" id="ARBA00023125"/>
    </source>
</evidence>
<evidence type="ECO:0000256" key="6">
    <source>
        <dbReference type="ARBA" id="ARBA00023015"/>
    </source>
</evidence>
<keyword evidence="8" id="KW-0804">Transcription</keyword>
<dbReference type="SUPFAM" id="SSF46689">
    <property type="entry name" value="Homeodomain-like"/>
    <property type="match status" value="2"/>
</dbReference>
<evidence type="ECO:0000256" key="5">
    <source>
        <dbReference type="ARBA" id="ARBA00023012"/>
    </source>
</evidence>
<evidence type="ECO:0000256" key="4">
    <source>
        <dbReference type="ARBA" id="ARBA00022553"/>
    </source>
</evidence>
<feature type="modified residue" description="4-aspartylphosphate" evidence="10">
    <location>
        <position position="55"/>
    </location>
</feature>
<comment type="subcellular location">
    <subcellularLocation>
        <location evidence="1">Cytoplasm</location>
    </subcellularLocation>
</comment>
<evidence type="ECO:0000256" key="3">
    <source>
        <dbReference type="ARBA" id="ARBA00022490"/>
    </source>
</evidence>
<keyword evidence="5" id="KW-0902">Two-component regulatory system</keyword>
<sequence>MKTVLIADDDYMARQKLRGIMVWEQYGYTISGEAANGKEALDLIREQTPDIALVDMDMPVLNGVELIRKMKELKLPISVIVLSSYNDFDYVRDSMKLGALDYILKSELNKKQLLGTLSCANTGQDQETRQGFSDQDEVYIQELYVRKILLGLLKEGEQGGELIERYQLPIDKSRNMLAVCELDDYYLAVEKMDEKGIFTFHQFIEHLWKEAALKVPEIFPVKIEDRRYCLVLSCRSILSIGNAQRLMESVLSEIRSNMLRFLNMTISISISSICLSLTELSDYYRKSEQRLKNKFYLGKNAVIHVSEEAVPNRDGGGQETQICFGVEQEKEMLFLFSIGDVSGLTEKIRDIFLQMERSRKEESQARTLIIELLGVIRTVAKRNGADFQLLCEIEEPFHRVKQYETLKDLENWILDICYRLCEQTAQREKQKNYNRLTVNAVFYIDHNYARPISLSDAAEYLQVSSSYLSRIFKNDTGMNFVNYLNQVRIDKARSMLEGQPVRQIKSIARETGFNNYNHFFTVFKSIVGMSPVEYQERER</sequence>
<feature type="domain" description="HTH araC/xylS-type" evidence="11">
    <location>
        <begin position="438"/>
        <end position="537"/>
    </location>
</feature>
<keyword evidence="4 10" id="KW-0597">Phosphoprotein</keyword>
<evidence type="ECO:0000256" key="10">
    <source>
        <dbReference type="PROSITE-ProRule" id="PRU00169"/>
    </source>
</evidence>
<dbReference type="PROSITE" id="PS50110">
    <property type="entry name" value="RESPONSE_REGULATORY"/>
    <property type="match status" value="1"/>
</dbReference>
<evidence type="ECO:0000313" key="13">
    <source>
        <dbReference type="EMBL" id="MBU9727861.1"/>
    </source>
</evidence>
<evidence type="ECO:0000256" key="1">
    <source>
        <dbReference type="ARBA" id="ARBA00004496"/>
    </source>
</evidence>
<comment type="caution">
    <text evidence="13">The sequence shown here is derived from an EMBL/GenBank/DDBJ whole genome shotgun (WGS) entry which is preliminary data.</text>
</comment>
<dbReference type="CDD" id="cd17536">
    <property type="entry name" value="REC_YesN-like"/>
    <property type="match status" value="1"/>
</dbReference>
<dbReference type="RefSeq" id="WP_238727181.1">
    <property type="nucleotide sequence ID" value="NZ_JAHQCX010000014.1"/>
</dbReference>
<dbReference type="PROSITE" id="PS00041">
    <property type="entry name" value="HTH_ARAC_FAMILY_1"/>
    <property type="match status" value="1"/>
</dbReference>
<dbReference type="Gene3D" id="3.40.50.2300">
    <property type="match status" value="1"/>
</dbReference>
<feature type="domain" description="Response regulatory" evidence="12">
    <location>
        <begin position="3"/>
        <end position="120"/>
    </location>
</feature>
<evidence type="ECO:0000313" key="14">
    <source>
        <dbReference type="Proteomes" id="UP001314681"/>
    </source>
</evidence>
<keyword evidence="7" id="KW-0238">DNA-binding</keyword>
<accession>A0ABS6KBH7</accession>
<keyword evidence="14" id="KW-1185">Reference proteome</keyword>
<gene>
    <name evidence="13" type="ORF">KTH90_17765</name>
</gene>
<dbReference type="PANTHER" id="PTHR42713:SF3">
    <property type="entry name" value="TRANSCRIPTIONAL REGULATORY PROTEIN HPTR"/>
    <property type="match status" value="1"/>
</dbReference>
<keyword evidence="6" id="KW-0805">Transcription regulation</keyword>
<evidence type="ECO:0000259" key="11">
    <source>
        <dbReference type="PROSITE" id="PS01124"/>
    </source>
</evidence>
<dbReference type="EMBL" id="JAHQCX010000014">
    <property type="protein sequence ID" value="MBU9727861.1"/>
    <property type="molecule type" value="Genomic_DNA"/>
</dbReference>
<name>A0ABS6KBH7_9FIRM</name>
<comment type="function">
    <text evidence="9">May play the central regulatory role in sporulation. It may be an element of the effector pathway responsible for the activation of sporulation genes in response to nutritional stress. Spo0A may act in concert with spo0H (a sigma factor) to control the expression of some genes that are critical to the sporulation process.</text>
</comment>
<evidence type="ECO:0000256" key="2">
    <source>
        <dbReference type="ARBA" id="ARBA00018672"/>
    </source>
</evidence>
<protein>
    <recommendedName>
        <fullName evidence="2">Stage 0 sporulation protein A homolog</fullName>
    </recommendedName>
</protein>
<dbReference type="PANTHER" id="PTHR42713">
    <property type="entry name" value="HISTIDINE KINASE-RELATED"/>
    <property type="match status" value="1"/>
</dbReference>
<dbReference type="Pfam" id="PF00072">
    <property type="entry name" value="Response_reg"/>
    <property type="match status" value="1"/>
</dbReference>
<evidence type="ECO:0000256" key="8">
    <source>
        <dbReference type="ARBA" id="ARBA00023163"/>
    </source>
</evidence>
<dbReference type="PROSITE" id="PS01124">
    <property type="entry name" value="HTH_ARAC_FAMILY_2"/>
    <property type="match status" value="1"/>
</dbReference>
<organism evidence="13 14">
    <name type="scientific">Diplocloster modestus</name>
    <dbReference type="NCBI Taxonomy" id="2850322"/>
    <lineage>
        <taxon>Bacteria</taxon>
        <taxon>Bacillati</taxon>
        <taxon>Bacillota</taxon>
        <taxon>Clostridia</taxon>
        <taxon>Lachnospirales</taxon>
        <taxon>Lachnospiraceae</taxon>
        <taxon>Diplocloster</taxon>
    </lineage>
</organism>
<dbReference type="InterPro" id="IPR018062">
    <property type="entry name" value="HTH_AraC-typ_CS"/>
</dbReference>
<evidence type="ECO:0000256" key="9">
    <source>
        <dbReference type="ARBA" id="ARBA00024867"/>
    </source>
</evidence>
<dbReference type="InterPro" id="IPR009057">
    <property type="entry name" value="Homeodomain-like_sf"/>
</dbReference>
<dbReference type="Proteomes" id="UP001314681">
    <property type="component" value="Unassembled WGS sequence"/>
</dbReference>
<dbReference type="SUPFAM" id="SSF52172">
    <property type="entry name" value="CheY-like"/>
    <property type="match status" value="1"/>
</dbReference>
<dbReference type="Gene3D" id="1.10.10.60">
    <property type="entry name" value="Homeodomain-like"/>
    <property type="match status" value="2"/>
</dbReference>
<proteinExistence type="predicted"/>
<dbReference type="SMART" id="SM00342">
    <property type="entry name" value="HTH_ARAC"/>
    <property type="match status" value="1"/>
</dbReference>
<dbReference type="InterPro" id="IPR001789">
    <property type="entry name" value="Sig_transdc_resp-reg_receiver"/>
</dbReference>
<dbReference type="InterPro" id="IPR018060">
    <property type="entry name" value="HTH_AraC"/>
</dbReference>